<proteinExistence type="predicted"/>
<comment type="caution">
    <text evidence="1">The sequence shown here is derived from an EMBL/GenBank/DDBJ whole genome shotgun (WGS) entry which is preliminary data.</text>
</comment>
<reference evidence="1 2" key="1">
    <citation type="journal article" date="2022" name="Hortic Res">
        <title>A haplotype resolved chromosomal level avocado genome allows analysis of novel avocado genes.</title>
        <authorList>
            <person name="Nath O."/>
            <person name="Fletcher S.J."/>
            <person name="Hayward A."/>
            <person name="Shaw L.M."/>
            <person name="Masouleh A.K."/>
            <person name="Furtado A."/>
            <person name="Henry R.J."/>
            <person name="Mitter N."/>
        </authorList>
    </citation>
    <scope>NUCLEOTIDE SEQUENCE [LARGE SCALE GENOMIC DNA]</scope>
    <source>
        <strain evidence="2">cv. Hass</strain>
    </source>
</reference>
<dbReference type="Proteomes" id="UP001234297">
    <property type="component" value="Chromosome 7"/>
</dbReference>
<keyword evidence="2" id="KW-1185">Reference proteome</keyword>
<evidence type="ECO:0000313" key="2">
    <source>
        <dbReference type="Proteomes" id="UP001234297"/>
    </source>
</evidence>
<accession>A0ACC2L8P1</accession>
<name>A0ACC2L8P1_PERAE</name>
<dbReference type="EMBL" id="CM056815">
    <property type="protein sequence ID" value="KAJ8629663.1"/>
    <property type="molecule type" value="Genomic_DNA"/>
</dbReference>
<organism evidence="1 2">
    <name type="scientific">Persea americana</name>
    <name type="common">Avocado</name>
    <dbReference type="NCBI Taxonomy" id="3435"/>
    <lineage>
        <taxon>Eukaryota</taxon>
        <taxon>Viridiplantae</taxon>
        <taxon>Streptophyta</taxon>
        <taxon>Embryophyta</taxon>
        <taxon>Tracheophyta</taxon>
        <taxon>Spermatophyta</taxon>
        <taxon>Magnoliopsida</taxon>
        <taxon>Magnoliidae</taxon>
        <taxon>Laurales</taxon>
        <taxon>Lauraceae</taxon>
        <taxon>Persea</taxon>
    </lineage>
</organism>
<evidence type="ECO:0000313" key="1">
    <source>
        <dbReference type="EMBL" id="KAJ8629663.1"/>
    </source>
</evidence>
<gene>
    <name evidence="1" type="ORF">MRB53_022986</name>
</gene>
<sequence>METGGGPGKEEESFKAFLRKIQGLGSKFSSEVEGIKNSLGHSTVALYATKKWEKKVLDELSGSIRKIDDLIERYEYNTSQSDPKSLEREKESQLDEIITNCVQQIKEHMARFKEGAEIPKEKTNGINGTQDFIPPEAWLKTAEENVRIRSDHHIEVADTKFLESLGVMKNLRYLSLQGISRITMLSDSLVHLTNLRILDLRACHNLETLPTGIGSLKHLTHLDVSECSLLDRVPKGLSSLSEPQVLKGFIISRGITSDSCRLKDLAGLKKLRKLSINIARGAKANDDLMELKTLDTLSSLTITWGQVTETPSLEISLPNLKKLDLQCLPQLENLKGLKSGEFPKLERLYIRGGKLKGLNPTMTETEPWHVDTLRLKFLSELELDEWSNLEGTFPSLAYVEIYKCPKVIAKPL</sequence>
<protein>
    <submittedName>
        <fullName evidence="1">Uncharacterized protein</fullName>
    </submittedName>
</protein>